<proteinExistence type="predicted"/>
<sequence length="70" mass="8066">MIGCWRWCNPVSLVGRGEQVENFEPLPRETEKETFAENRKPIQGNSSQNASNLTPIYLISIVRFPLDFQL</sequence>
<name>A0AAN9NMN7_PHACN</name>
<keyword evidence="3" id="KW-1185">Reference proteome</keyword>
<gene>
    <name evidence="2" type="ORF">VNO80_05776</name>
</gene>
<comment type="caution">
    <text evidence="2">The sequence shown here is derived from an EMBL/GenBank/DDBJ whole genome shotgun (WGS) entry which is preliminary data.</text>
</comment>
<feature type="compositionally biased region" description="Basic and acidic residues" evidence="1">
    <location>
        <begin position="26"/>
        <end position="40"/>
    </location>
</feature>
<dbReference type="Proteomes" id="UP001374584">
    <property type="component" value="Unassembled WGS sequence"/>
</dbReference>
<evidence type="ECO:0000256" key="1">
    <source>
        <dbReference type="SAM" id="MobiDB-lite"/>
    </source>
</evidence>
<evidence type="ECO:0000313" key="3">
    <source>
        <dbReference type="Proteomes" id="UP001374584"/>
    </source>
</evidence>
<organism evidence="2 3">
    <name type="scientific">Phaseolus coccineus</name>
    <name type="common">Scarlet runner bean</name>
    <name type="synonym">Phaseolus multiflorus</name>
    <dbReference type="NCBI Taxonomy" id="3886"/>
    <lineage>
        <taxon>Eukaryota</taxon>
        <taxon>Viridiplantae</taxon>
        <taxon>Streptophyta</taxon>
        <taxon>Embryophyta</taxon>
        <taxon>Tracheophyta</taxon>
        <taxon>Spermatophyta</taxon>
        <taxon>Magnoliopsida</taxon>
        <taxon>eudicotyledons</taxon>
        <taxon>Gunneridae</taxon>
        <taxon>Pentapetalae</taxon>
        <taxon>rosids</taxon>
        <taxon>fabids</taxon>
        <taxon>Fabales</taxon>
        <taxon>Fabaceae</taxon>
        <taxon>Papilionoideae</taxon>
        <taxon>50 kb inversion clade</taxon>
        <taxon>NPAAA clade</taxon>
        <taxon>indigoferoid/millettioid clade</taxon>
        <taxon>Phaseoleae</taxon>
        <taxon>Phaseolus</taxon>
    </lineage>
</organism>
<accession>A0AAN9NMN7</accession>
<reference evidence="2 3" key="1">
    <citation type="submission" date="2024-01" db="EMBL/GenBank/DDBJ databases">
        <title>The genomes of 5 underutilized Papilionoideae crops provide insights into root nodulation and disease resistanc.</title>
        <authorList>
            <person name="Jiang F."/>
        </authorList>
    </citation>
    <scope>NUCLEOTIDE SEQUENCE [LARGE SCALE GENOMIC DNA]</scope>
    <source>
        <strain evidence="2">JINMINGXINNONG_FW02</strain>
        <tissue evidence="2">Leaves</tissue>
    </source>
</reference>
<feature type="region of interest" description="Disordered" evidence="1">
    <location>
        <begin position="25"/>
        <end position="50"/>
    </location>
</feature>
<dbReference type="EMBL" id="JAYMYR010000003">
    <property type="protein sequence ID" value="KAK7372398.1"/>
    <property type="molecule type" value="Genomic_DNA"/>
</dbReference>
<protein>
    <submittedName>
        <fullName evidence="2">Uncharacterized protein</fullName>
    </submittedName>
</protein>
<dbReference type="AlphaFoldDB" id="A0AAN9NMN7"/>
<evidence type="ECO:0000313" key="2">
    <source>
        <dbReference type="EMBL" id="KAK7372398.1"/>
    </source>
</evidence>